<keyword evidence="1" id="KW-0479">Metal-binding</keyword>
<dbReference type="Pfam" id="PF00127">
    <property type="entry name" value="Copper-bind"/>
    <property type="match status" value="1"/>
</dbReference>
<dbReference type="RefSeq" id="WP_205385599.1">
    <property type="nucleotide sequence ID" value="NZ_JAFFZS010000026.1"/>
</dbReference>
<feature type="signal peptide" evidence="4">
    <location>
        <begin position="1"/>
        <end position="24"/>
    </location>
</feature>
<evidence type="ECO:0000256" key="2">
    <source>
        <dbReference type="ARBA" id="ARBA00023008"/>
    </source>
</evidence>
<evidence type="ECO:0000256" key="4">
    <source>
        <dbReference type="SAM" id="SignalP"/>
    </source>
</evidence>
<name>A0ABS2VWD5_STRAS</name>
<dbReference type="InterPro" id="IPR008972">
    <property type="entry name" value="Cupredoxin"/>
</dbReference>
<comment type="caution">
    <text evidence="6">The sequence shown here is derived from an EMBL/GenBank/DDBJ whole genome shotgun (WGS) entry which is preliminary data.</text>
</comment>
<dbReference type="PROSITE" id="PS51257">
    <property type="entry name" value="PROKAR_LIPOPROTEIN"/>
    <property type="match status" value="1"/>
</dbReference>
<dbReference type="SUPFAM" id="SSF49503">
    <property type="entry name" value="Cupredoxins"/>
    <property type="match status" value="1"/>
</dbReference>
<dbReference type="Proteomes" id="UP000788262">
    <property type="component" value="Unassembled WGS sequence"/>
</dbReference>
<keyword evidence="7" id="KW-1185">Reference proteome</keyword>
<gene>
    <name evidence="6" type="ORF">JS756_25835</name>
</gene>
<evidence type="ECO:0000313" key="6">
    <source>
        <dbReference type="EMBL" id="MBN0047463.1"/>
    </source>
</evidence>
<dbReference type="InterPro" id="IPR000923">
    <property type="entry name" value="BlueCu_1"/>
</dbReference>
<feature type="compositionally biased region" description="Polar residues" evidence="3">
    <location>
        <begin position="145"/>
        <end position="161"/>
    </location>
</feature>
<evidence type="ECO:0000256" key="3">
    <source>
        <dbReference type="SAM" id="MobiDB-lite"/>
    </source>
</evidence>
<feature type="region of interest" description="Disordered" evidence="3">
    <location>
        <begin position="139"/>
        <end position="161"/>
    </location>
</feature>
<keyword evidence="2" id="KW-0186">Copper</keyword>
<sequence length="161" mass="16294">MTIPSTRQRMLLGVAAGGLTALLAACGSSDNGSGGGTTTAPPPPQSGTSARQVTAELSDFHIKLSTERFTAGTYTFTAKNTGNHDHALVVQGPGGQNRSKTVSPGESTALTVTLKSGTYEVYCPIDGHKDLGMKTAVTVGGAPAPSTNKPSNNDQSPGSGY</sequence>
<evidence type="ECO:0000259" key="5">
    <source>
        <dbReference type="Pfam" id="PF00127"/>
    </source>
</evidence>
<keyword evidence="4" id="KW-0732">Signal</keyword>
<feature type="chain" id="PRO_5046110170" evidence="4">
    <location>
        <begin position="25"/>
        <end position="161"/>
    </location>
</feature>
<reference evidence="6 7" key="1">
    <citation type="submission" date="2021-02" db="EMBL/GenBank/DDBJ databases">
        <title>Whole genome sequencing of Streptomyces actuosus VRA1.</title>
        <authorList>
            <person name="Sen G."/>
            <person name="Sen A."/>
        </authorList>
    </citation>
    <scope>NUCLEOTIDE SEQUENCE [LARGE SCALE GENOMIC DNA]</scope>
    <source>
        <strain evidence="6 7">VRA1</strain>
    </source>
</reference>
<dbReference type="EMBL" id="JAFFZS010000026">
    <property type="protein sequence ID" value="MBN0047463.1"/>
    <property type="molecule type" value="Genomic_DNA"/>
</dbReference>
<dbReference type="Gene3D" id="2.60.40.420">
    <property type="entry name" value="Cupredoxins - blue copper proteins"/>
    <property type="match status" value="1"/>
</dbReference>
<feature type="domain" description="Blue (type 1) copper" evidence="5">
    <location>
        <begin position="98"/>
        <end position="139"/>
    </location>
</feature>
<evidence type="ECO:0000256" key="1">
    <source>
        <dbReference type="ARBA" id="ARBA00022723"/>
    </source>
</evidence>
<proteinExistence type="predicted"/>
<feature type="region of interest" description="Disordered" evidence="3">
    <location>
        <begin position="30"/>
        <end position="49"/>
    </location>
</feature>
<organism evidence="6 7">
    <name type="scientific">Streptomyces actuosus</name>
    <dbReference type="NCBI Taxonomy" id="1885"/>
    <lineage>
        <taxon>Bacteria</taxon>
        <taxon>Bacillati</taxon>
        <taxon>Actinomycetota</taxon>
        <taxon>Actinomycetes</taxon>
        <taxon>Kitasatosporales</taxon>
        <taxon>Streptomycetaceae</taxon>
        <taxon>Streptomyces</taxon>
    </lineage>
</organism>
<evidence type="ECO:0000313" key="7">
    <source>
        <dbReference type="Proteomes" id="UP000788262"/>
    </source>
</evidence>
<accession>A0ABS2VWD5</accession>
<protein>
    <submittedName>
        <fullName evidence="6">Copper-binding protein</fullName>
    </submittedName>
</protein>